<dbReference type="PROSITE" id="PS00022">
    <property type="entry name" value="EGF_1"/>
    <property type="match status" value="7"/>
</dbReference>
<comment type="subcellular location">
    <subcellularLocation>
        <location evidence="1">Membrane</location>
        <topology evidence="1">Single-pass type I membrane protein</topology>
    </subcellularLocation>
</comment>
<keyword evidence="2 7" id="KW-0245">EGF-like domain</keyword>
<evidence type="ECO:0000259" key="13">
    <source>
        <dbReference type="PROSITE" id="PS50963"/>
    </source>
</evidence>
<feature type="disulfide bond" evidence="7">
    <location>
        <begin position="1387"/>
        <end position="1396"/>
    </location>
</feature>
<dbReference type="SMART" id="SM00179">
    <property type="entry name" value="EGF_CA"/>
    <property type="match status" value="4"/>
</dbReference>
<feature type="domain" description="EGF-like" evidence="11">
    <location>
        <begin position="2025"/>
        <end position="2062"/>
    </location>
</feature>
<dbReference type="GO" id="GO:0005540">
    <property type="term" value="F:hyaluronic acid binding"/>
    <property type="evidence" value="ECO:0007669"/>
    <property type="project" value="InterPro"/>
</dbReference>
<feature type="domain" description="FAS1" evidence="12">
    <location>
        <begin position="1751"/>
        <end position="1892"/>
    </location>
</feature>
<feature type="domain" description="EGF-like" evidence="11">
    <location>
        <begin position="926"/>
        <end position="967"/>
    </location>
</feature>
<feature type="domain" description="EGF-like" evidence="11">
    <location>
        <begin position="1978"/>
        <end position="2018"/>
    </location>
</feature>
<feature type="domain" description="FAS1" evidence="12">
    <location>
        <begin position="1144"/>
        <end position="1272"/>
    </location>
</feature>
<dbReference type="SMART" id="SM00445">
    <property type="entry name" value="LINK"/>
    <property type="match status" value="1"/>
</dbReference>
<evidence type="ECO:0000256" key="9">
    <source>
        <dbReference type="SAM" id="MobiDB-lite"/>
    </source>
</evidence>
<evidence type="ECO:0000313" key="14">
    <source>
        <dbReference type="EMBL" id="KAG7494827.1"/>
    </source>
</evidence>
<dbReference type="InterPro" id="IPR000782">
    <property type="entry name" value="FAS1_domain"/>
</dbReference>
<dbReference type="SMART" id="SM00180">
    <property type="entry name" value="EGF_Lam"/>
    <property type="match status" value="2"/>
</dbReference>
<feature type="disulfide bond" evidence="7">
    <location>
        <begin position="1453"/>
        <end position="1470"/>
    </location>
</feature>
<feature type="domain" description="EGF-like" evidence="11">
    <location>
        <begin position="143"/>
        <end position="180"/>
    </location>
</feature>
<dbReference type="Pfam" id="PF02469">
    <property type="entry name" value="Fasciclin"/>
    <property type="match status" value="7"/>
</dbReference>
<feature type="disulfide bond" evidence="7">
    <location>
        <begin position="737"/>
        <end position="746"/>
    </location>
</feature>
<dbReference type="InterPro" id="IPR002049">
    <property type="entry name" value="LE_dom"/>
</dbReference>
<evidence type="ECO:0000256" key="10">
    <source>
        <dbReference type="SAM" id="Phobius"/>
    </source>
</evidence>
<feature type="domain" description="Link" evidence="13">
    <location>
        <begin position="2222"/>
        <end position="2315"/>
    </location>
</feature>
<feature type="domain" description="EGF-like" evidence="11">
    <location>
        <begin position="1445"/>
        <end position="1484"/>
    </location>
</feature>
<feature type="disulfide bond" evidence="8">
    <location>
        <begin position="2268"/>
        <end position="2289"/>
    </location>
</feature>
<feature type="disulfide bond" evidence="7">
    <location>
        <begin position="1412"/>
        <end position="1429"/>
    </location>
</feature>
<protein>
    <submittedName>
        <fullName evidence="14">Stabilin-1</fullName>
    </submittedName>
</protein>
<feature type="disulfide bond" evidence="7">
    <location>
        <begin position="1449"/>
        <end position="1459"/>
    </location>
</feature>
<dbReference type="FunFam" id="2.10.25.10:FF:000040">
    <property type="entry name" value="Stabilin 2"/>
    <property type="match status" value="5"/>
</dbReference>
<dbReference type="GO" id="GO:0016020">
    <property type="term" value="C:membrane"/>
    <property type="evidence" value="ECO:0007669"/>
    <property type="project" value="UniProtKB-SubCell"/>
</dbReference>
<sequence length="2580" mass="280486">MLLLLLLCLQTSLQEQTPPPGRCDISQRMDVYTSCTSCAAVTTSSCPRGFSSVGTTNCSYVVQIGGREIGLDGCQRSCVKRFMEPVCCPQHWGPLCLPCPSWSGKTCNFHGTCQDGGTGNGTCICDDGFSGFACQECKNPNAFGDKCDKECDCLHGVCNKGPEGDGQCLCQPPYSGKNCDQVSTRCSNCQPYSYCEGEGDSANCECLPGHRKTPQGKCGSICSARDCDINAQCSSQGSKVNCVCKPDYQGDGRICIPKNPCSENNGGCPINSTICVFKGPNKSSCDCMFGMSPIGGNPESGCELVSACAADTCDPTATCRSGVDGQPRCECETGEIGDGWRCYGNLMARLKELGRSGSQRENLTEAVVLFERGCPLLLSHNGPFTAFIPLMKTPLTGVNEELVCKSHLILGQHLYKDLEGQDINMYGGAKWRSKGNKKFILIDNPSRLYTVVQEDLPAANGIIHIIDRPITNTLSDTSSYDYQFADKTIGEILTKNGKYNRFLSLVDNCGSPPPLRGPGPLTVFVPTNEAVDRSRDGSILYMLNDAKHKLQELLRHHVFSQTMLSVDDLAALPKIVTMANQIITITVSDDGQILLGEKGIHLVTTNIMASNGIIHMIDGLLYPPSILPVLPHRCDIIESKIIVGPCIHCSYLYETQCPEGSTKMASHQIGCDYVASPLNPTLQKGCALHCNTTKQTAECCKGFFGPDCKPCIGGFQNPCYDKGTCFDGIQGNGSCSCQSNFKGIACHICSDPSKYGENCDEECRCVHGVCDNRPGSGGVCRRGSCLEGYSGENCDKTATPCNSDGLHEHCHIHAYCTHTGLHTTCVCRDGYDGNGHSCSPINPCLKSNRGGCDTNAECVYVGPGNVSCICIEGWTGDGKVCVEINNCQLESRGGCSPNAQCTHIGPGQSECVCKTGYMGNGILCDLINPCLENRGDCSPNADCNNLAPGQSRCVCKTGYKGDGTVCEPVNPCIKNNCHELAKCETTRCVCPDGYGGNGTICYGSLLEEMDMNKKVITFSVLSQKDSHLSVDLNGNLTLLAPSSRAMKSMSPDQVLFWTSRHHLPHFLRAHILRGIYSGEDLATLAGSRLPTLNPPTYLEIRNSNGVIHIGNASIDIHNLPATNGYIHIIDQILAPPVSDLPPEPPTLMAFLNSSSNFILFREYALMYNLSQTVGPVDFTLLLPTDNAIRQHLNRTNSSLMESDVFKYHVIPNELIFLDHLSDGTLKSTLLGKDYQVQFHFNEKNQTVVNDVPLEGSFTETQYGVLIVLNQVLRPRRNRCSRLVTLQANGRCTDCDGPPRCSYLKNKPIKNEFPTNMRPNCKYRKRVGLRRKLVEGCTIPCLHITTDQSCCPGYFGHECFKCPGDVGSWCSNHGECQDGNHGNGECRCYEGFHGTACEDCEPGRFGVNCSSKCVCDHGKCEDGLAGSGRCVCYKGWKGVSCSFEIKDDACGGVCDENANCVTGPKGTAAACVCAAGYEGNGTHCKELDLCSRSNGGCSQLAVCMKISAGERTCTCRKGYTGDGVICLEIDGCLVNNGGCHKSADCIRAGPNITSCKCQMGFQGSGRFCYPVNPCRFNNGGCSKYARCEYRGQGQKNCTCFGSHIGDGYDCRGQVYQEVSRQTENQFYQRMLELSQVNIDFGDGPFTVFVPVSETNNMSTVYEWKSSGRLDDLVYNHIVSCERLSINDLKTAGSAVSLLGHMLHFSFQQGSVWVNNRSRIVKSDYTAANGLIHHIDTLLTPYRLQDRPRLNSDRMNFTSAATFYGYSRFYKLLEDAGLLPMVQMPAHQPFTMFWPTDAAINSLPAERQRWLSSPDHQEQLASTVKAHIIRDSRVMGVSRPSTFRTLRTMHGSTLTYSCDKALVGAIVINDNAAKVVERYMIFKEGIAYGIDQLLEPPGLGAYCDGIENKTTHGRCGNCPIPPACSSRHIDTGTTVPCVKFRSRSYPRWGFSSRYDRMGCKRICLFPSWTQKCCKNHYSRDCHVCPGGVEAPCSNHGTCYDGREGSGSCRCLTGFRGNACDRCDTGFYGTNCTVCGCGKQGRCDDGIDGSGQCVCNLGWEGNDCQNKIGSIPEECRQCHAQADCVQGVGCVCKTGFQGNGTFCSPVPPPDLCTEYNGGCDQNADCNQTGMVVNCTCHSDYKGDGYSCEPINRCVEEPNGGCSDFASCKFTGPNEHECECLPGYVGNGVQCLEKLVPPVDRCLEGNGDCDPVAICKDLHYHAKTAGVFHLRSTEGKYKMNYSQANAACQAEGATMVTFKQLGDAQQLGMHLCVAGWIEGGRVGYPTRFPSVKCGDNHVGLVMYKEPVDQSSMYDTYCYRLTDVSCTCPAGYVGDGDFCNGVLTDVLATYSNFSIFYKLLLDYSDSTSDGQQLVEFLSHRTSEVTLFVPHNAGFAPNQTLSGRDLEYHISSNHSRHLFKDLRHKEAIASRLGFNLTVTHGNNESFKLVNKQLLLDWDIPAINGIIHVIEGPLTAPPPPISHDASRGHAHSSGTAAAILVSTLLACVLGALGYYVFKHKTDAFRFHYFRNEDENGAAGSRTKPTLVSIPNPLYSGSRAFREPFGDNSQGAESTQPEESPNILDLDQ</sequence>
<keyword evidence="5" id="KW-0675">Receptor</keyword>
<keyword evidence="4 7" id="KW-1015">Disulfide bond</keyword>
<keyword evidence="15" id="KW-1185">Reference proteome</keyword>
<feature type="domain" description="FAS1" evidence="12">
    <location>
        <begin position="2335"/>
        <end position="2467"/>
    </location>
</feature>
<dbReference type="PROSITE" id="PS50026">
    <property type="entry name" value="EGF_3"/>
    <property type="match status" value="15"/>
</dbReference>
<feature type="domain" description="EGF-like" evidence="11">
    <location>
        <begin position="97"/>
        <end position="135"/>
    </location>
</feature>
<evidence type="ECO:0000256" key="5">
    <source>
        <dbReference type="ARBA" id="ARBA00023170"/>
    </source>
</evidence>
<dbReference type="GO" id="GO:0007155">
    <property type="term" value="P:cell adhesion"/>
    <property type="evidence" value="ECO:0007669"/>
    <property type="project" value="InterPro"/>
</dbReference>
<feature type="domain" description="EGF-like" evidence="11">
    <location>
        <begin position="1365"/>
        <end position="1397"/>
    </location>
</feature>
<dbReference type="InterPro" id="IPR024731">
    <property type="entry name" value="NELL2-like_EGF"/>
</dbReference>
<dbReference type="SMART" id="SM00181">
    <property type="entry name" value="EGF"/>
    <property type="match status" value="22"/>
</dbReference>
<keyword evidence="10" id="KW-0812">Transmembrane</keyword>
<name>A0AAV6QPN0_SOLSE</name>
<comment type="caution">
    <text evidence="7">Lacks conserved residue(s) required for the propagation of feature annotation.</text>
</comment>
<reference evidence="14 15" key="1">
    <citation type="journal article" date="2021" name="Sci. Rep.">
        <title>Chromosome anchoring in Senegalese sole (Solea senegalensis) reveals sex-associated markers and genome rearrangements in flatfish.</title>
        <authorList>
            <person name="Guerrero-Cozar I."/>
            <person name="Gomez-Garrido J."/>
            <person name="Berbel C."/>
            <person name="Martinez-Blanch J.F."/>
            <person name="Alioto T."/>
            <person name="Claros M.G."/>
            <person name="Gagnaire P.A."/>
            <person name="Manchado M."/>
        </authorList>
    </citation>
    <scope>NUCLEOTIDE SEQUENCE [LARGE SCALE GENOMIC DNA]</scope>
    <source>
        <strain evidence="14">Sse05_10M</strain>
    </source>
</reference>
<feature type="disulfide bond" evidence="7">
    <location>
        <begin position="151"/>
        <end position="168"/>
    </location>
</feature>
<dbReference type="InterPro" id="IPR001881">
    <property type="entry name" value="EGF-like_Ca-bd_dom"/>
</dbReference>
<organism evidence="14 15">
    <name type="scientific">Solea senegalensis</name>
    <name type="common">Senegalese sole</name>
    <dbReference type="NCBI Taxonomy" id="28829"/>
    <lineage>
        <taxon>Eukaryota</taxon>
        <taxon>Metazoa</taxon>
        <taxon>Chordata</taxon>
        <taxon>Craniata</taxon>
        <taxon>Vertebrata</taxon>
        <taxon>Euteleostomi</taxon>
        <taxon>Actinopterygii</taxon>
        <taxon>Neopterygii</taxon>
        <taxon>Teleostei</taxon>
        <taxon>Neoteleostei</taxon>
        <taxon>Acanthomorphata</taxon>
        <taxon>Carangaria</taxon>
        <taxon>Pleuronectiformes</taxon>
        <taxon>Pleuronectoidei</taxon>
        <taxon>Soleidae</taxon>
        <taxon>Solea</taxon>
    </lineage>
</organism>
<feature type="domain" description="FAS1" evidence="12">
    <location>
        <begin position="1002"/>
        <end position="1133"/>
    </location>
</feature>
<evidence type="ECO:0000256" key="6">
    <source>
        <dbReference type="ARBA" id="ARBA00023180"/>
    </source>
</evidence>
<feature type="domain" description="EGF-like" evidence="11">
    <location>
        <begin position="1404"/>
        <end position="1441"/>
    </location>
</feature>
<dbReference type="FunFam" id="3.10.100.10:FF:000001">
    <property type="entry name" value="Hyaluronan proteoglycan link protein 1"/>
    <property type="match status" value="1"/>
</dbReference>
<dbReference type="InterPro" id="IPR056806">
    <property type="entry name" value="EGF_STAB1-2"/>
</dbReference>
<feature type="disulfide bond" evidence="7">
    <location>
        <begin position="2008"/>
        <end position="2017"/>
    </location>
</feature>
<dbReference type="InterPro" id="IPR000742">
    <property type="entry name" value="EGF"/>
</dbReference>
<evidence type="ECO:0000256" key="1">
    <source>
        <dbReference type="ARBA" id="ARBA00004479"/>
    </source>
</evidence>
<feature type="domain" description="EGF-like" evidence="11">
    <location>
        <begin position="2146"/>
        <end position="2188"/>
    </location>
</feature>
<feature type="disulfide bond" evidence="7">
    <location>
        <begin position="125"/>
        <end position="134"/>
    </location>
</feature>
<dbReference type="Proteomes" id="UP000693946">
    <property type="component" value="Linkage Group LG4"/>
</dbReference>
<keyword evidence="10" id="KW-1133">Transmembrane helix</keyword>
<evidence type="ECO:0000256" key="3">
    <source>
        <dbReference type="ARBA" id="ARBA00023136"/>
    </source>
</evidence>
<feature type="domain" description="EGF-like" evidence="11">
    <location>
        <begin position="840"/>
        <end position="882"/>
    </location>
</feature>
<feature type="domain" description="EGF-like" evidence="11">
    <location>
        <begin position="707"/>
        <end position="747"/>
    </location>
</feature>
<evidence type="ECO:0000259" key="11">
    <source>
        <dbReference type="PROSITE" id="PS50026"/>
    </source>
</evidence>
<dbReference type="EMBL" id="JAGKHQ010000016">
    <property type="protein sequence ID" value="KAG7494827.1"/>
    <property type="molecule type" value="Genomic_DNA"/>
</dbReference>
<dbReference type="PROSITE" id="PS50213">
    <property type="entry name" value="FAS1"/>
    <property type="match status" value="7"/>
</dbReference>
<feature type="domain" description="FAS1" evidence="12">
    <location>
        <begin position="486"/>
        <end position="621"/>
    </location>
</feature>
<gene>
    <name evidence="14" type="ORF">JOB18_038536</name>
</gene>
<evidence type="ECO:0000256" key="7">
    <source>
        <dbReference type="PROSITE-ProRule" id="PRU00076"/>
    </source>
</evidence>
<dbReference type="SMART" id="SM00554">
    <property type="entry name" value="FAS1"/>
    <property type="match status" value="7"/>
</dbReference>
<evidence type="ECO:0000256" key="4">
    <source>
        <dbReference type="ARBA" id="ARBA00023157"/>
    </source>
</evidence>
<dbReference type="Pfam" id="PF12947">
    <property type="entry name" value="EGF_3"/>
    <property type="match status" value="7"/>
</dbReference>
<feature type="domain" description="FAS1" evidence="12">
    <location>
        <begin position="343"/>
        <end position="470"/>
    </location>
</feature>
<dbReference type="GO" id="GO:0005509">
    <property type="term" value="F:calcium ion binding"/>
    <property type="evidence" value="ECO:0007669"/>
    <property type="project" value="InterPro"/>
</dbReference>
<dbReference type="PROSITE" id="PS01241">
    <property type="entry name" value="LINK_1"/>
    <property type="match status" value="1"/>
</dbReference>
<feature type="disulfide bond" evidence="7">
    <location>
        <begin position="170"/>
        <end position="179"/>
    </location>
</feature>
<dbReference type="FunFam" id="2.30.180.10:FF:000005">
    <property type="entry name" value="Stabilin 2"/>
    <property type="match status" value="1"/>
</dbReference>
<dbReference type="PROSITE" id="PS50963">
    <property type="entry name" value="LINK_2"/>
    <property type="match status" value="1"/>
</dbReference>
<keyword evidence="6" id="KW-0325">Glycoprotein</keyword>
<feature type="domain" description="EGF-like" evidence="11">
    <location>
        <begin position="1527"/>
        <end position="1568"/>
    </location>
</feature>
<dbReference type="PANTHER" id="PTHR24038">
    <property type="entry name" value="STABILIN"/>
    <property type="match status" value="1"/>
</dbReference>
<feature type="disulfide bond" evidence="7">
    <location>
        <begin position="2052"/>
        <end position="2061"/>
    </location>
</feature>
<accession>A0AAV6QPN0</accession>
<evidence type="ECO:0000259" key="12">
    <source>
        <dbReference type="PROSITE" id="PS50213"/>
    </source>
</evidence>
<proteinExistence type="predicted"/>
<feature type="domain" description="EGF-like" evidence="11">
    <location>
        <begin position="1485"/>
        <end position="1526"/>
    </location>
</feature>
<feature type="domain" description="EGF-like" evidence="11">
    <location>
        <begin position="883"/>
        <end position="925"/>
    </location>
</feature>
<feature type="disulfide bond" evidence="7">
    <location>
        <begin position="1431"/>
        <end position="1440"/>
    </location>
</feature>
<dbReference type="Pfam" id="PF24887">
    <property type="entry name" value="EGF_STAB1-2"/>
    <property type="match status" value="2"/>
</dbReference>
<dbReference type="Pfam" id="PF00193">
    <property type="entry name" value="Xlink"/>
    <property type="match status" value="1"/>
</dbReference>
<dbReference type="PROSITE" id="PS01248">
    <property type="entry name" value="EGF_LAM_1"/>
    <property type="match status" value="1"/>
</dbReference>
<dbReference type="PANTHER" id="PTHR24038:SF8">
    <property type="entry name" value="STABILIN-1"/>
    <property type="match status" value="1"/>
</dbReference>
<evidence type="ECO:0000256" key="8">
    <source>
        <dbReference type="PROSITE-ProRule" id="PRU00323"/>
    </source>
</evidence>
<keyword evidence="3 10" id="KW-0472">Membrane</keyword>
<evidence type="ECO:0000313" key="15">
    <source>
        <dbReference type="Proteomes" id="UP000693946"/>
    </source>
</evidence>
<evidence type="ECO:0000256" key="2">
    <source>
        <dbReference type="ARBA" id="ARBA00022536"/>
    </source>
</evidence>
<feature type="domain" description="EGF-like" evidence="11">
    <location>
        <begin position="304"/>
        <end position="343"/>
    </location>
</feature>
<feature type="compositionally biased region" description="Polar residues" evidence="9">
    <location>
        <begin position="2559"/>
        <end position="2571"/>
    </location>
</feature>
<feature type="transmembrane region" description="Helical" evidence="10">
    <location>
        <begin position="2489"/>
        <end position="2510"/>
    </location>
</feature>
<comment type="caution">
    <text evidence="14">The sequence shown here is derived from an EMBL/GenBank/DDBJ whole genome shotgun (WGS) entry which is preliminary data.</text>
</comment>
<feature type="region of interest" description="Disordered" evidence="9">
    <location>
        <begin position="2546"/>
        <end position="2580"/>
    </location>
</feature>
<feature type="disulfide bond" evidence="8">
    <location>
        <begin position="2244"/>
        <end position="2313"/>
    </location>
</feature>
<dbReference type="InterPro" id="IPR000538">
    <property type="entry name" value="Link_dom"/>
</dbReference>
<dbReference type="FunFam" id="2.30.180.10:FF:000014">
    <property type="entry name" value="Stabilin 1"/>
    <property type="match status" value="1"/>
</dbReference>
<feature type="domain" description="FAS1" evidence="12">
    <location>
        <begin position="1610"/>
        <end position="1737"/>
    </location>
</feature>
<dbReference type="PROSITE" id="PS01186">
    <property type="entry name" value="EGF_2"/>
    <property type="match status" value="12"/>
</dbReference>